<sequence>MRLAFLASAVVALVAAPAAAQEAPPRGVVELFTSQGCSSCPPADRLANELSHDRRTLVLTLPVDYWDYLGWKDTLASPGNTARQQAYSRARGDRKVYTPQIVVNGGEATVGGDGPAVLGALARAESAGGLALPVSVSVEDGRIEVSVAALRRKIETTHAEVWVFALERERTVQIGRGENAGRMATYANVVRHMTRLGAWDGAPAKFEIAADEVLQPENDGVAVLVQSGTGGQPGPILGAAQADPPRFGAATTAAQLAREPF</sequence>
<comment type="caution">
    <text evidence="2">The sequence shown here is derived from an EMBL/GenBank/DDBJ whole genome shotgun (WGS) entry which is preliminary data.</text>
</comment>
<feature type="chain" id="PRO_5040784700" description="DUF1223 domain-containing protein" evidence="1">
    <location>
        <begin position="21"/>
        <end position="261"/>
    </location>
</feature>
<gene>
    <name evidence="2" type="ORF">GCM10008179_23110</name>
</gene>
<organism evidence="2 3">
    <name type="scientific">Hansschlegelia plantiphila</name>
    <dbReference type="NCBI Taxonomy" id="374655"/>
    <lineage>
        <taxon>Bacteria</taxon>
        <taxon>Pseudomonadati</taxon>
        <taxon>Pseudomonadota</taxon>
        <taxon>Alphaproteobacteria</taxon>
        <taxon>Hyphomicrobiales</taxon>
        <taxon>Methylopilaceae</taxon>
        <taxon>Hansschlegelia</taxon>
    </lineage>
</organism>
<reference evidence="2" key="2">
    <citation type="submission" date="2023-01" db="EMBL/GenBank/DDBJ databases">
        <authorList>
            <person name="Sun Q."/>
            <person name="Evtushenko L."/>
        </authorList>
    </citation>
    <scope>NUCLEOTIDE SEQUENCE</scope>
    <source>
        <strain evidence="2">VKM B-2347</strain>
    </source>
</reference>
<dbReference type="Pfam" id="PF06764">
    <property type="entry name" value="DUF1223"/>
    <property type="match status" value="1"/>
</dbReference>
<protein>
    <recommendedName>
        <fullName evidence="4">DUF1223 domain-containing protein</fullName>
    </recommendedName>
</protein>
<dbReference type="SUPFAM" id="SSF52833">
    <property type="entry name" value="Thioredoxin-like"/>
    <property type="match status" value="1"/>
</dbReference>
<evidence type="ECO:0000256" key="1">
    <source>
        <dbReference type="SAM" id="SignalP"/>
    </source>
</evidence>
<reference evidence="2" key="1">
    <citation type="journal article" date="2014" name="Int. J. Syst. Evol. Microbiol.">
        <title>Complete genome sequence of Corynebacterium casei LMG S-19264T (=DSM 44701T), isolated from a smear-ripened cheese.</title>
        <authorList>
            <consortium name="US DOE Joint Genome Institute (JGI-PGF)"/>
            <person name="Walter F."/>
            <person name="Albersmeier A."/>
            <person name="Kalinowski J."/>
            <person name="Ruckert C."/>
        </authorList>
    </citation>
    <scope>NUCLEOTIDE SEQUENCE</scope>
    <source>
        <strain evidence="2">VKM B-2347</strain>
    </source>
</reference>
<keyword evidence="3" id="KW-1185">Reference proteome</keyword>
<evidence type="ECO:0000313" key="3">
    <source>
        <dbReference type="Proteomes" id="UP001143372"/>
    </source>
</evidence>
<dbReference type="PANTHER" id="PTHR36057">
    <property type="match status" value="1"/>
</dbReference>
<dbReference type="InterPro" id="IPR036249">
    <property type="entry name" value="Thioredoxin-like_sf"/>
</dbReference>
<dbReference type="InterPro" id="IPR010634">
    <property type="entry name" value="DUF1223"/>
</dbReference>
<keyword evidence="1" id="KW-0732">Signal</keyword>
<proteinExistence type="predicted"/>
<dbReference type="EMBL" id="BSFI01000008">
    <property type="protein sequence ID" value="GLK68673.1"/>
    <property type="molecule type" value="Genomic_DNA"/>
</dbReference>
<dbReference type="PANTHER" id="PTHR36057:SF1">
    <property type="entry name" value="LIPOPROTEIN LIPID ATTACHMENT SITE-LIKE PROTEIN, PUTATIVE (DUF1223)-RELATED"/>
    <property type="match status" value="1"/>
</dbReference>
<feature type="signal peptide" evidence="1">
    <location>
        <begin position="1"/>
        <end position="20"/>
    </location>
</feature>
<accession>A0A9W6J2T4</accession>
<evidence type="ECO:0008006" key="4">
    <source>
        <dbReference type="Google" id="ProtNLM"/>
    </source>
</evidence>
<name>A0A9W6J2T4_9HYPH</name>
<dbReference type="AlphaFoldDB" id="A0A9W6J2T4"/>
<dbReference type="RefSeq" id="WP_271168900.1">
    <property type="nucleotide sequence ID" value="NZ_BSFI01000008.1"/>
</dbReference>
<evidence type="ECO:0000313" key="2">
    <source>
        <dbReference type="EMBL" id="GLK68673.1"/>
    </source>
</evidence>
<dbReference type="Proteomes" id="UP001143372">
    <property type="component" value="Unassembled WGS sequence"/>
</dbReference>